<dbReference type="InterPro" id="IPR011042">
    <property type="entry name" value="6-blade_b-propeller_TolB-like"/>
</dbReference>
<gene>
    <name evidence="6" type="ORF">CJ229_005210</name>
</gene>
<keyword evidence="7" id="KW-1185">Reference proteome</keyword>
<organism evidence="6 7">
    <name type="scientific">Nosocomiicoccus massiliensis</name>
    <dbReference type="NCBI Taxonomy" id="1232430"/>
    <lineage>
        <taxon>Bacteria</taxon>
        <taxon>Bacillati</taxon>
        <taxon>Bacillota</taxon>
        <taxon>Bacilli</taxon>
        <taxon>Bacillales</taxon>
        <taxon>Staphylococcaceae</taxon>
        <taxon>Nosocomiicoccus</taxon>
    </lineage>
</organism>
<evidence type="ECO:0000256" key="3">
    <source>
        <dbReference type="ARBA" id="ARBA00022801"/>
    </source>
</evidence>
<dbReference type="Pfam" id="PF00326">
    <property type="entry name" value="Peptidase_S9"/>
    <property type="match status" value="1"/>
</dbReference>
<accession>A0AAF0YJN1</accession>
<proteinExistence type="inferred from homology"/>
<dbReference type="InterPro" id="IPR029058">
    <property type="entry name" value="AB_hydrolase_fold"/>
</dbReference>
<dbReference type="KEGG" id="nmy:CJ229_005210"/>
<dbReference type="EC" id="3.4.-.-" evidence="6"/>
<dbReference type="Gene3D" id="3.40.50.1820">
    <property type="entry name" value="alpha/beta hydrolase"/>
    <property type="match status" value="1"/>
</dbReference>
<dbReference type="Gene3D" id="2.120.10.30">
    <property type="entry name" value="TolB, C-terminal domain"/>
    <property type="match status" value="1"/>
</dbReference>
<feature type="compositionally biased region" description="Basic and acidic residues" evidence="4">
    <location>
        <begin position="124"/>
        <end position="143"/>
    </location>
</feature>
<keyword evidence="3 6" id="KW-0378">Hydrolase</keyword>
<reference evidence="6 7" key="2">
    <citation type="submission" date="2023-10" db="EMBL/GenBank/DDBJ databases">
        <authorList>
            <person name="Choi B."/>
        </authorList>
    </citation>
    <scope>NUCLEOTIDE SEQUENCE [LARGE SCALE GENOMIC DNA]</scope>
    <source>
        <strain evidence="6 7">UMB0959</strain>
    </source>
</reference>
<dbReference type="GO" id="GO:0004252">
    <property type="term" value="F:serine-type endopeptidase activity"/>
    <property type="evidence" value="ECO:0007669"/>
    <property type="project" value="TreeGrafter"/>
</dbReference>
<dbReference type="SUPFAM" id="SSF53474">
    <property type="entry name" value="alpha/beta-Hydrolases"/>
    <property type="match status" value="1"/>
</dbReference>
<feature type="region of interest" description="Disordered" evidence="4">
    <location>
        <begin position="93"/>
        <end position="144"/>
    </location>
</feature>
<dbReference type="Proteomes" id="UP000243626">
    <property type="component" value="Chromosome"/>
</dbReference>
<evidence type="ECO:0000256" key="2">
    <source>
        <dbReference type="ARBA" id="ARBA00022670"/>
    </source>
</evidence>
<dbReference type="PANTHER" id="PTHR42776:SF27">
    <property type="entry name" value="DIPEPTIDYL PEPTIDASE FAMILY MEMBER 6"/>
    <property type="match status" value="1"/>
</dbReference>
<reference evidence="7" key="1">
    <citation type="submission" date="2017-09" db="EMBL/GenBank/DDBJ databases">
        <title>Bacterial strain isolated from the female urinary microbiota.</title>
        <authorList>
            <person name="Thomas-White K."/>
            <person name="Kumar N."/>
            <person name="Forster S."/>
            <person name="Putonti C."/>
            <person name="Lawley T."/>
            <person name="Wolfe A.J."/>
        </authorList>
    </citation>
    <scope>NUCLEOTIDE SEQUENCE [LARGE SCALE GENOMIC DNA]</scope>
    <source>
        <strain evidence="7">UMB0959</strain>
    </source>
</reference>
<dbReference type="AlphaFoldDB" id="A0AAF0YJN1"/>
<comment type="similarity">
    <text evidence="1">Belongs to the peptidase S9C family.</text>
</comment>
<evidence type="ECO:0000313" key="7">
    <source>
        <dbReference type="Proteomes" id="UP000243626"/>
    </source>
</evidence>
<keyword evidence="2" id="KW-0645">Protease</keyword>
<evidence type="ECO:0000259" key="5">
    <source>
        <dbReference type="Pfam" id="PF00326"/>
    </source>
</evidence>
<dbReference type="SUPFAM" id="SSF82171">
    <property type="entry name" value="DPP6 N-terminal domain-like"/>
    <property type="match status" value="1"/>
</dbReference>
<dbReference type="EMBL" id="CP136964">
    <property type="protein sequence ID" value="WOS95502.1"/>
    <property type="molecule type" value="Genomic_DNA"/>
</dbReference>
<feature type="domain" description="Peptidase S9 prolyl oligopeptidase catalytic" evidence="5">
    <location>
        <begin position="441"/>
        <end position="652"/>
    </location>
</feature>
<evidence type="ECO:0000313" key="6">
    <source>
        <dbReference type="EMBL" id="WOS95502.1"/>
    </source>
</evidence>
<evidence type="ECO:0000256" key="1">
    <source>
        <dbReference type="ARBA" id="ARBA00010040"/>
    </source>
</evidence>
<protein>
    <submittedName>
        <fullName evidence="6">S9 family peptidase</fullName>
        <ecNumber evidence="6">3.4.-.-</ecNumber>
    </submittedName>
</protein>
<name>A0AAF0YJN1_9STAP</name>
<dbReference type="InterPro" id="IPR001375">
    <property type="entry name" value="Peptidase_S9_cat"/>
</dbReference>
<evidence type="ECO:0000256" key="4">
    <source>
        <dbReference type="SAM" id="MobiDB-lite"/>
    </source>
</evidence>
<dbReference type="PANTHER" id="PTHR42776">
    <property type="entry name" value="SERINE PEPTIDASE S9 FAMILY MEMBER"/>
    <property type="match status" value="1"/>
</dbReference>
<dbReference type="GO" id="GO:0006508">
    <property type="term" value="P:proteolysis"/>
    <property type="evidence" value="ECO:0007669"/>
    <property type="project" value="UniProtKB-KW"/>
</dbReference>
<dbReference type="FunFam" id="3.40.50.1820:FF:000028">
    <property type="entry name" value="S9 family peptidase"/>
    <property type="match status" value="1"/>
</dbReference>
<dbReference type="RefSeq" id="WP_102167179.1">
    <property type="nucleotide sequence ID" value="NZ_CP136964.1"/>
</dbReference>
<sequence>MKHISIEDIFNIKSVSAPKAIPGHGVTYYVTTINEKDNNYVTHLHEATELGLKQLTFDKGRISQVDHSNDGNLTLFVAKGDNDKPQIFLLRRNGGEREQLTSEDEGVSEPRFSSDGTAVFYHVNVKEEDDKKEDDDKKDDKKQPVHITNMKYKIDGAPGPFGYVPEKKQVVKKIDIDTREVETVCSGEADYSFMAELSDGIIYTTNESDDPDFNFTNTLYVRRNGEDKVVTLQDKSVYGVEVSKDEKHALLLTTDYNYKNAAHLTIELLSLDDFTLTDVTGKLDRPTGSAVVQDVQQSEESHVVKFVSNHDFVFLLSEDGAVNLYKGNIDGEVRPLLQSEHNIFGMDASDDTVYLTISTPVSPSELYQFDLGNETLTQLTEVNKEFVDSKEIVEPESIRFNSFDDEEIHGWFMKPAGFKDGEKYPLVVNVHGGPHAFYAHTFFHEMQVLAGLGYAVLFTNPRGSHSYSQKFVDHVRGDYGNTDYKDVMASVDYVLDTYDFIDENRLGVTGGSYGGFMTNWIVGHTNRFKAAVTQRSISNWISFRGVSDIGYYFTDWQIQAGVDDIDTLWHHSPLKYVDNVETPLLILHSEYDFRCPIEQAEQLYIELKYRKKTAEFVRFPDADHNLSRTGLPHLRVKRLEYMTDWFKKYLNEENH</sequence>